<feature type="domain" description="STAS" evidence="7">
    <location>
        <begin position="550"/>
        <end position="629"/>
    </location>
</feature>
<dbReference type="EMBL" id="JABMIG020000015">
    <property type="protein sequence ID" value="KAL3803134.1"/>
    <property type="molecule type" value="Genomic_DNA"/>
</dbReference>
<dbReference type="Gene3D" id="3.30.750.24">
    <property type="entry name" value="STAS domain"/>
    <property type="match status" value="1"/>
</dbReference>
<dbReference type="InterPro" id="IPR036513">
    <property type="entry name" value="STAS_dom_sf"/>
</dbReference>
<feature type="region of interest" description="Disordered" evidence="5">
    <location>
        <begin position="649"/>
        <end position="687"/>
    </location>
</feature>
<proteinExistence type="predicted"/>
<evidence type="ECO:0000256" key="6">
    <source>
        <dbReference type="SAM" id="Phobius"/>
    </source>
</evidence>
<evidence type="ECO:0000256" key="2">
    <source>
        <dbReference type="ARBA" id="ARBA00022692"/>
    </source>
</evidence>
<organism evidence="8 9">
    <name type="scientific">Cyclotella cryptica</name>
    <dbReference type="NCBI Taxonomy" id="29204"/>
    <lineage>
        <taxon>Eukaryota</taxon>
        <taxon>Sar</taxon>
        <taxon>Stramenopiles</taxon>
        <taxon>Ochrophyta</taxon>
        <taxon>Bacillariophyta</taxon>
        <taxon>Coscinodiscophyceae</taxon>
        <taxon>Thalassiosirophycidae</taxon>
        <taxon>Stephanodiscales</taxon>
        <taxon>Stephanodiscaceae</taxon>
        <taxon>Cyclotella</taxon>
    </lineage>
</organism>
<evidence type="ECO:0000259" key="7">
    <source>
        <dbReference type="PROSITE" id="PS50801"/>
    </source>
</evidence>
<dbReference type="Pfam" id="PF01740">
    <property type="entry name" value="STAS"/>
    <property type="match status" value="1"/>
</dbReference>
<dbReference type="AlphaFoldDB" id="A0ABD3QSG8"/>
<evidence type="ECO:0000313" key="8">
    <source>
        <dbReference type="EMBL" id="KAL3803134.1"/>
    </source>
</evidence>
<reference evidence="8 9" key="1">
    <citation type="journal article" date="2020" name="G3 (Bethesda)">
        <title>Improved Reference Genome for Cyclotella cryptica CCMP332, a Model for Cell Wall Morphogenesis, Salinity Adaptation, and Lipid Production in Diatoms (Bacillariophyta).</title>
        <authorList>
            <person name="Roberts W.R."/>
            <person name="Downey K.M."/>
            <person name="Ruck E.C."/>
            <person name="Traller J.C."/>
            <person name="Alverson A.J."/>
        </authorList>
    </citation>
    <scope>NUCLEOTIDE SEQUENCE [LARGE SCALE GENOMIC DNA]</scope>
    <source>
        <strain evidence="8 9">CCMP332</strain>
    </source>
</reference>
<dbReference type="PANTHER" id="PTHR43310">
    <property type="entry name" value="SULFATE TRANSPORTER YBAR-RELATED"/>
    <property type="match status" value="1"/>
</dbReference>
<keyword evidence="3 6" id="KW-1133">Transmembrane helix</keyword>
<dbReference type="SUPFAM" id="SSF52091">
    <property type="entry name" value="SpoIIaa-like"/>
    <property type="match status" value="1"/>
</dbReference>
<protein>
    <recommendedName>
        <fullName evidence="7">STAS domain-containing protein</fullName>
    </recommendedName>
</protein>
<feature type="transmembrane region" description="Helical" evidence="6">
    <location>
        <begin position="178"/>
        <end position="198"/>
    </location>
</feature>
<dbReference type="PROSITE" id="PS50801">
    <property type="entry name" value="STAS"/>
    <property type="match status" value="1"/>
</dbReference>
<dbReference type="Pfam" id="PF00916">
    <property type="entry name" value="Sulfate_transp"/>
    <property type="match status" value="1"/>
</dbReference>
<feature type="transmembrane region" description="Helical" evidence="6">
    <location>
        <begin position="210"/>
        <end position="229"/>
    </location>
</feature>
<comment type="caution">
    <text evidence="8">The sequence shown here is derived from an EMBL/GenBank/DDBJ whole genome shotgun (WGS) entry which is preliminary data.</text>
</comment>
<feature type="transmembrane region" description="Helical" evidence="6">
    <location>
        <begin position="425"/>
        <end position="455"/>
    </location>
</feature>
<gene>
    <name evidence="8" type="ORF">HJC23_003409</name>
</gene>
<feature type="compositionally biased region" description="Polar residues" evidence="5">
    <location>
        <begin position="1"/>
        <end position="32"/>
    </location>
</feature>
<dbReference type="InterPro" id="IPR011547">
    <property type="entry name" value="SLC26A/SulP_dom"/>
</dbReference>
<evidence type="ECO:0000256" key="4">
    <source>
        <dbReference type="ARBA" id="ARBA00023136"/>
    </source>
</evidence>
<dbReference type="InterPro" id="IPR052706">
    <property type="entry name" value="Membrane-Transporter-like"/>
</dbReference>
<dbReference type="GO" id="GO:0016020">
    <property type="term" value="C:membrane"/>
    <property type="evidence" value="ECO:0007669"/>
    <property type="project" value="UniProtKB-SubCell"/>
</dbReference>
<dbReference type="InterPro" id="IPR002645">
    <property type="entry name" value="STAS_dom"/>
</dbReference>
<dbReference type="CDD" id="cd07042">
    <property type="entry name" value="STAS_SulP_like_sulfate_transporter"/>
    <property type="match status" value="1"/>
</dbReference>
<keyword evidence="2 6" id="KW-0812">Transmembrane</keyword>
<dbReference type="PANTHER" id="PTHR43310:SF1">
    <property type="entry name" value="SULFATE TRANSPORTER YBAR-RELATED"/>
    <property type="match status" value="1"/>
</dbReference>
<keyword evidence="9" id="KW-1185">Reference proteome</keyword>
<evidence type="ECO:0000256" key="3">
    <source>
        <dbReference type="ARBA" id="ARBA00022989"/>
    </source>
</evidence>
<name>A0ABD3QSG8_9STRA</name>
<evidence type="ECO:0000313" key="9">
    <source>
        <dbReference type="Proteomes" id="UP001516023"/>
    </source>
</evidence>
<keyword evidence="4 6" id="KW-0472">Membrane</keyword>
<feature type="transmembrane region" description="Helical" evidence="6">
    <location>
        <begin position="97"/>
        <end position="117"/>
    </location>
</feature>
<feature type="transmembrane region" description="Helical" evidence="6">
    <location>
        <begin position="475"/>
        <end position="503"/>
    </location>
</feature>
<accession>A0ABD3QSG8</accession>
<dbReference type="Proteomes" id="UP001516023">
    <property type="component" value="Unassembled WGS sequence"/>
</dbReference>
<evidence type="ECO:0000256" key="1">
    <source>
        <dbReference type="ARBA" id="ARBA00004141"/>
    </source>
</evidence>
<sequence>MMCVSSPANPDNGDSSTANNPHENVETNNHSNPYPEAERDPFFAFIPKIAKFGGKIVCRELATAQRAVVGFPSWSKRYVSGTFSFYKKNPRTLYDEIISGFTVAIMQVPESIAFSFVAGVPPLSGLHATFWMATITGLLGGKPGMISGAAGALAVVVADLTIDDGVLSYLSVDERLNVLYFTMVMCGVAQILFAWLRLAMLVRLIPETGMIGFMNGLAIIIFMAQLPAFQTCDAEPLFVECSLDQRQWLTFQNEPGTLSLTLVHVFSCMAIMKFFPKVPKIGKIIPASLMGLLIGTLIEHTLFRRVFGISTRTVAETAPMSGNAPMFSWPTIPTDSNTISVVVTYALTLAAIGGVESVLTLQACNEITDTVPKLSDSNQELFAQGLANLVSGMFHAMGGDAMIGQSTINIMNGARHRVSSTMSGIFMLLFVVALSGFIELLPVSTLTGVLFMVVLSTFQWKTFNILRYGRLSDSGVIVLVTLVAVFFNLAVAIAAGIVFSALVHAWDSGTHVDADIFEKPMLVKREGHVFKDAAGAKHADDAGDEELVVVKYVHVKGSIFFGSARHFINMFSVSDDPQTVVIDFKDALIIDHSAVAAIGGITHRYAKVGKRVLLINLPHKSHGRLHRTGDHTILAKQIILHEDELVDVEEGSKTPKSNDNADAASGIQKENKEEGDEGHTIYNGDGGITDEHATLKGLQDLQMFQAGVDSLDHEIDHLEAVQGTFTVHEINEKKDS</sequence>
<comment type="subcellular location">
    <subcellularLocation>
        <location evidence="1">Membrane</location>
        <topology evidence="1">Multi-pass membrane protein</topology>
    </subcellularLocation>
</comment>
<evidence type="ECO:0000256" key="5">
    <source>
        <dbReference type="SAM" id="MobiDB-lite"/>
    </source>
</evidence>
<feature type="region of interest" description="Disordered" evidence="5">
    <location>
        <begin position="1"/>
        <end position="34"/>
    </location>
</feature>